<dbReference type="AlphaFoldDB" id="A0A9W9KM88"/>
<dbReference type="CDD" id="cd02440">
    <property type="entry name" value="AdoMet_MTases"/>
    <property type="match status" value="1"/>
</dbReference>
<dbReference type="GO" id="GO:0002940">
    <property type="term" value="P:tRNA N2-guanine methylation"/>
    <property type="evidence" value="ECO:0007669"/>
    <property type="project" value="TreeGrafter"/>
</dbReference>
<keyword evidence="6 12" id="KW-0694">RNA-binding</keyword>
<evidence type="ECO:0000256" key="9">
    <source>
        <dbReference type="ARBA" id="ARBA00077143"/>
    </source>
</evidence>
<gene>
    <name evidence="14" type="ORF">N7532_001251</name>
</gene>
<protein>
    <recommendedName>
        <fullName evidence="7">tRNA (guanine(26)-N(2))-dimethyltransferase</fullName>
        <ecNumber evidence="7">2.1.1.216</ecNumber>
    </recommendedName>
    <alternativeName>
        <fullName evidence="10">tRNA 2,2-dimethylguanosine-26 methyltransferase</fullName>
    </alternativeName>
    <alternativeName>
        <fullName evidence="9">tRNA(guanine-26,N(2)-N(2)) methyltransferase</fullName>
    </alternativeName>
    <alternativeName>
        <fullName evidence="11">tRNA(m(2,2)G26)dimethyltransferase</fullName>
    </alternativeName>
</protein>
<feature type="region of interest" description="Disordered" evidence="13">
    <location>
        <begin position="1"/>
        <end position="22"/>
    </location>
</feature>
<dbReference type="Pfam" id="PF02005">
    <property type="entry name" value="TRM"/>
    <property type="match status" value="2"/>
</dbReference>
<keyword evidence="4 12" id="KW-0949">S-adenosyl-L-methionine</keyword>
<feature type="region of interest" description="Disordered" evidence="13">
    <location>
        <begin position="40"/>
        <end position="62"/>
    </location>
</feature>
<dbReference type="OrthoDB" id="6349953at2759"/>
<dbReference type="EC" id="2.1.1.216" evidence="7"/>
<dbReference type="GO" id="GO:0160104">
    <property type="term" value="F:tRNA (guanine(26)-N2)-dimethyltransferase activity"/>
    <property type="evidence" value="ECO:0007669"/>
    <property type="project" value="UniProtKB-EC"/>
</dbReference>
<feature type="compositionally biased region" description="Low complexity" evidence="13">
    <location>
        <begin position="148"/>
        <end position="161"/>
    </location>
</feature>
<reference evidence="14" key="2">
    <citation type="journal article" date="2023" name="IMA Fungus">
        <title>Comparative genomic study of the Penicillium genus elucidates a diverse pangenome and 15 lateral gene transfer events.</title>
        <authorList>
            <person name="Petersen C."/>
            <person name="Sorensen T."/>
            <person name="Nielsen M.R."/>
            <person name="Sondergaard T.E."/>
            <person name="Sorensen J.L."/>
            <person name="Fitzpatrick D.A."/>
            <person name="Frisvad J.C."/>
            <person name="Nielsen K.L."/>
        </authorList>
    </citation>
    <scope>NUCLEOTIDE SEQUENCE</scope>
    <source>
        <strain evidence="14">IBT 30761</strain>
    </source>
</reference>
<dbReference type="FunFam" id="3.30.56.70:FF:000001">
    <property type="entry name" value="tRNA (guanine(26)-N(2))-dimethyltransferase"/>
    <property type="match status" value="1"/>
</dbReference>
<keyword evidence="5 12" id="KW-0819">tRNA processing</keyword>
<dbReference type="InterPro" id="IPR002905">
    <property type="entry name" value="Trm1"/>
</dbReference>
<evidence type="ECO:0000256" key="2">
    <source>
        <dbReference type="ARBA" id="ARBA00022603"/>
    </source>
</evidence>
<comment type="catalytic activity">
    <reaction evidence="8">
        <text>guanosine(26) in tRNA + 2 S-adenosyl-L-methionine = N(2)-dimethylguanosine(26) in tRNA + 2 S-adenosyl-L-homocysteine + 2 H(+)</text>
        <dbReference type="Rhea" id="RHEA:43140"/>
        <dbReference type="Rhea" id="RHEA-COMP:10359"/>
        <dbReference type="Rhea" id="RHEA-COMP:10360"/>
        <dbReference type="ChEBI" id="CHEBI:15378"/>
        <dbReference type="ChEBI" id="CHEBI:57856"/>
        <dbReference type="ChEBI" id="CHEBI:59789"/>
        <dbReference type="ChEBI" id="CHEBI:74269"/>
        <dbReference type="ChEBI" id="CHEBI:74513"/>
        <dbReference type="EC" id="2.1.1.216"/>
    </reaction>
</comment>
<sequence length="716" mass="78472">MEDSTTTTTNPSPPPTPQSTLVDYNGIKYNVIREGRAYILNPPSQEAASKATRRDLKTEDESQSVFYNPIQQFNRDLSVLAIRAFSEHVVDFEKHKQDQKAKRRAAGNGAPKGKKRKREDESAEQSGKPAEGEPAEKVEKTETSEQNATAAATVPTAAAAPDGKQEDTPTPEFTILDALSATGLRALRYASEIPIATKIVGNDLSKSAIKSMKTNIEYNKLGERIQPNLGDARIYMYGLNNKFDVIDLDPYGTASPFMDAAVQAVKDGGLLCVTCTDAGVWASTGYSEKAFSLYGGIPIKGSHSHEGGLRLILYGLAMSAAKYGMAIEPLLSLSIDFYARTFVRVIRSPAQVKFTAGNTLLHYNCDSGCGAWTNQYLASTKQKKDKRGNPMAYHSLAQAPTAGPLCEHCGFKTHLSGPMWGGRLHNPHFIQRIISLLPTLDPEIYQTIPRLEGMLTTALEEDLDLTPSNIKTTATSTMEEKEAAETQDPDYPAIIPKMDPAIRDPYPFYFNLGALSRALHCQTIPMDQFRGALRSVGYRSTRTHAKPNSIRTDAPWSVIWEIMREWVRQHSPIKENALKPGTAGAGLMKHSRDNLRSLESETGDPWLSSLKADLLKTVESGKDVADLITKVEAALYRAGSRRTSQGTAPTPTDQPAQDQPAAHSASVTPAQQHPSTLDIKFDAQLGRDASTIQSNKRLVRYQINPRANWGPLNRAS</sequence>
<evidence type="ECO:0000256" key="8">
    <source>
        <dbReference type="ARBA" id="ARBA00051897"/>
    </source>
</evidence>
<proteinExistence type="inferred from homology"/>
<feature type="compositionally biased region" description="Low complexity" evidence="13">
    <location>
        <begin position="1"/>
        <end position="10"/>
    </location>
</feature>
<evidence type="ECO:0000256" key="12">
    <source>
        <dbReference type="PROSITE-ProRule" id="PRU00958"/>
    </source>
</evidence>
<dbReference type="SUPFAM" id="SSF53335">
    <property type="entry name" value="S-adenosyl-L-methionine-dependent methyltransferases"/>
    <property type="match status" value="1"/>
</dbReference>
<evidence type="ECO:0000256" key="4">
    <source>
        <dbReference type="ARBA" id="ARBA00022691"/>
    </source>
</evidence>
<dbReference type="PANTHER" id="PTHR10631">
    <property type="entry name" value="N 2 ,N 2 -DIMETHYLGUANOSINE TRNA METHYLTRANSFERASE"/>
    <property type="match status" value="1"/>
</dbReference>
<dbReference type="EMBL" id="JAPQKI010000002">
    <property type="protein sequence ID" value="KAJ5110716.1"/>
    <property type="molecule type" value="Genomic_DNA"/>
</dbReference>
<name>A0A9W9KM88_9EURO</name>
<evidence type="ECO:0000256" key="7">
    <source>
        <dbReference type="ARBA" id="ARBA00039099"/>
    </source>
</evidence>
<dbReference type="PROSITE" id="PS51626">
    <property type="entry name" value="SAM_MT_TRM1"/>
    <property type="match status" value="1"/>
</dbReference>
<keyword evidence="1 12" id="KW-0820">tRNA-binding</keyword>
<feature type="compositionally biased region" description="Polar residues" evidence="13">
    <location>
        <begin position="665"/>
        <end position="674"/>
    </location>
</feature>
<keyword evidence="3 12" id="KW-0808">Transferase</keyword>
<dbReference type="Gene3D" id="3.30.56.70">
    <property type="entry name" value="N2,N2-dimethylguanosine tRNA methyltransferase, C-terminal domain"/>
    <property type="match status" value="1"/>
</dbReference>
<dbReference type="InterPro" id="IPR042296">
    <property type="entry name" value="tRNA_met_Trm1_C"/>
</dbReference>
<dbReference type="Proteomes" id="UP001149074">
    <property type="component" value="Unassembled WGS sequence"/>
</dbReference>
<evidence type="ECO:0000256" key="6">
    <source>
        <dbReference type="ARBA" id="ARBA00022884"/>
    </source>
</evidence>
<feature type="region of interest" description="Disordered" evidence="13">
    <location>
        <begin position="639"/>
        <end position="674"/>
    </location>
</feature>
<dbReference type="GeneID" id="81352724"/>
<keyword evidence="2 12" id="KW-0489">Methyltransferase</keyword>
<evidence type="ECO:0000256" key="10">
    <source>
        <dbReference type="ARBA" id="ARBA00082896"/>
    </source>
</evidence>
<evidence type="ECO:0000256" key="3">
    <source>
        <dbReference type="ARBA" id="ARBA00022679"/>
    </source>
</evidence>
<accession>A0A9W9KM88</accession>
<dbReference type="PANTHER" id="PTHR10631:SF3">
    <property type="entry name" value="TRNA (GUANINE(26)-N(2))-DIMETHYLTRANSFERASE"/>
    <property type="match status" value="1"/>
</dbReference>
<feature type="region of interest" description="Disordered" evidence="13">
    <location>
        <begin position="93"/>
        <end position="170"/>
    </location>
</feature>
<evidence type="ECO:0000256" key="13">
    <source>
        <dbReference type="SAM" id="MobiDB-lite"/>
    </source>
</evidence>
<dbReference type="RefSeq" id="XP_056478786.1">
    <property type="nucleotide sequence ID" value="XM_056613745.1"/>
</dbReference>
<reference evidence="14" key="1">
    <citation type="submission" date="2022-11" db="EMBL/GenBank/DDBJ databases">
        <authorList>
            <person name="Petersen C."/>
        </authorList>
    </citation>
    <scope>NUCLEOTIDE SEQUENCE</scope>
    <source>
        <strain evidence="14">IBT 30761</strain>
    </source>
</reference>
<evidence type="ECO:0000313" key="15">
    <source>
        <dbReference type="Proteomes" id="UP001149074"/>
    </source>
</evidence>
<dbReference type="GO" id="GO:0005634">
    <property type="term" value="C:nucleus"/>
    <property type="evidence" value="ECO:0007669"/>
    <property type="project" value="TreeGrafter"/>
</dbReference>
<evidence type="ECO:0000313" key="14">
    <source>
        <dbReference type="EMBL" id="KAJ5110716.1"/>
    </source>
</evidence>
<comment type="caution">
    <text evidence="14">The sequence shown here is derived from an EMBL/GenBank/DDBJ whole genome shotgun (WGS) entry which is preliminary data.</text>
</comment>
<feature type="compositionally biased region" description="Basic and acidic residues" evidence="13">
    <location>
        <begin position="130"/>
        <end position="143"/>
    </location>
</feature>
<keyword evidence="15" id="KW-1185">Reference proteome</keyword>
<dbReference type="Gene3D" id="3.40.50.150">
    <property type="entry name" value="Vaccinia Virus protein VP39"/>
    <property type="match status" value="1"/>
</dbReference>
<dbReference type="InterPro" id="IPR029063">
    <property type="entry name" value="SAM-dependent_MTases_sf"/>
</dbReference>
<dbReference type="GO" id="GO:0000049">
    <property type="term" value="F:tRNA binding"/>
    <property type="evidence" value="ECO:0007669"/>
    <property type="project" value="UniProtKB-UniRule"/>
</dbReference>
<comment type="similarity">
    <text evidence="12">Belongs to the class I-like SAM-binding methyltransferase superfamily. Trm1 family.</text>
</comment>
<feature type="compositionally biased region" description="Low complexity" evidence="13">
    <location>
        <begin position="647"/>
        <end position="662"/>
    </location>
</feature>
<evidence type="ECO:0000256" key="5">
    <source>
        <dbReference type="ARBA" id="ARBA00022694"/>
    </source>
</evidence>
<evidence type="ECO:0000256" key="11">
    <source>
        <dbReference type="ARBA" id="ARBA00083299"/>
    </source>
</evidence>
<evidence type="ECO:0000256" key="1">
    <source>
        <dbReference type="ARBA" id="ARBA00022555"/>
    </source>
</evidence>
<organism evidence="14 15">
    <name type="scientific">Penicillium argentinense</name>
    <dbReference type="NCBI Taxonomy" id="1131581"/>
    <lineage>
        <taxon>Eukaryota</taxon>
        <taxon>Fungi</taxon>
        <taxon>Dikarya</taxon>
        <taxon>Ascomycota</taxon>
        <taxon>Pezizomycotina</taxon>
        <taxon>Eurotiomycetes</taxon>
        <taxon>Eurotiomycetidae</taxon>
        <taxon>Eurotiales</taxon>
        <taxon>Aspergillaceae</taxon>
        <taxon>Penicillium</taxon>
    </lineage>
</organism>